<dbReference type="EMBL" id="MFZF01000038">
    <property type="protein sequence ID" value="OGK14951.1"/>
    <property type="molecule type" value="Genomic_DNA"/>
</dbReference>
<dbReference type="Proteomes" id="UP000178372">
    <property type="component" value="Unassembled WGS sequence"/>
</dbReference>
<gene>
    <name evidence="1" type="ORF">A2690_04615</name>
</gene>
<evidence type="ECO:0000313" key="2">
    <source>
        <dbReference type="Proteomes" id="UP000178372"/>
    </source>
</evidence>
<protein>
    <submittedName>
        <fullName evidence="1">Uncharacterized protein</fullName>
    </submittedName>
</protein>
<dbReference type="AlphaFoldDB" id="A0A1F7G7T6"/>
<evidence type="ECO:0000313" key="1">
    <source>
        <dbReference type="EMBL" id="OGK14951.1"/>
    </source>
</evidence>
<name>A0A1F7G7T6_9BACT</name>
<accession>A0A1F7G7T6</accession>
<organism evidence="1 2">
    <name type="scientific">Candidatus Roizmanbacteria bacterium RIFCSPHIGHO2_01_FULL_39_12b</name>
    <dbReference type="NCBI Taxonomy" id="1802030"/>
    <lineage>
        <taxon>Bacteria</taxon>
        <taxon>Candidatus Roizmaniibacteriota</taxon>
    </lineage>
</organism>
<proteinExistence type="predicted"/>
<reference evidence="1 2" key="1">
    <citation type="journal article" date="2016" name="Nat. Commun.">
        <title>Thousands of microbial genomes shed light on interconnected biogeochemical processes in an aquifer system.</title>
        <authorList>
            <person name="Anantharaman K."/>
            <person name="Brown C.T."/>
            <person name="Hug L.A."/>
            <person name="Sharon I."/>
            <person name="Castelle C.J."/>
            <person name="Probst A.J."/>
            <person name="Thomas B.C."/>
            <person name="Singh A."/>
            <person name="Wilkins M.J."/>
            <person name="Karaoz U."/>
            <person name="Brodie E.L."/>
            <person name="Williams K.H."/>
            <person name="Hubbard S.S."/>
            <person name="Banfield J.F."/>
        </authorList>
    </citation>
    <scope>NUCLEOTIDE SEQUENCE [LARGE SCALE GENOMIC DNA]</scope>
</reference>
<comment type="caution">
    <text evidence="1">The sequence shown here is derived from an EMBL/GenBank/DDBJ whole genome shotgun (WGS) entry which is preliminary data.</text>
</comment>
<dbReference type="InterPro" id="IPR038763">
    <property type="entry name" value="DHH_sf"/>
</dbReference>
<sequence>MKTVVTHLSPDLDAICAVWLIKKYLKGWEDASVDCVPTGSTLNGQKVDSDDDIIHVDTGYGKFDHHDTSDYVSAARLVFDDLKKKKQISRHDLESVDRLVEIVTFSDHFQQVFFPNPDDDYYLMFASDLIHHFKSHSKTDLELFEFGNNILDATLYGIRQKIRAEVDIDEGYVFKSSYGRSIGLNCGNSQSMVLAQKRGYMLVIQKNPSRHFVKIKLHPSAKKNLKKVYGKLLKKDARAMWIYHPSGKMIINGSAHNPHVIASKLSLDSLVDIVKKV</sequence>
<dbReference type="SUPFAM" id="SSF64182">
    <property type="entry name" value="DHH phosphoesterases"/>
    <property type="match status" value="1"/>
</dbReference>